<dbReference type="Pfam" id="PF13149">
    <property type="entry name" value="Mfa_like_1"/>
    <property type="match status" value="1"/>
</dbReference>
<dbReference type="Proteomes" id="UP000010862">
    <property type="component" value="Chromosome 1"/>
</dbReference>
<dbReference type="AlphaFoldDB" id="F9CZW0"/>
<organism evidence="4 5">
    <name type="scientific">Prevotella dentalis (strain ATCC 49559 / DSM 3688 / JCM 13448 / NCTC 12043 / ES 2772)</name>
    <name type="common">Mitsuokella dentalis</name>
    <dbReference type="NCBI Taxonomy" id="908937"/>
    <lineage>
        <taxon>Bacteria</taxon>
        <taxon>Pseudomonadati</taxon>
        <taxon>Bacteroidota</taxon>
        <taxon>Bacteroidia</taxon>
        <taxon>Bacteroidales</taxon>
        <taxon>Prevotellaceae</taxon>
        <taxon>Prevotella</taxon>
    </lineage>
</organism>
<dbReference type="RefSeq" id="WP_005843413.1">
    <property type="nucleotide sequence ID" value="NC_019960.1"/>
</dbReference>
<reference evidence="3" key="2">
    <citation type="submission" date="2012-02" db="EMBL/GenBank/DDBJ databases">
        <title>Complete sequence of chromosome 1 of Prevotella dentalis DSM 3688.</title>
        <authorList>
            <consortium name="US DOE Joint Genome Institute (JGI-PGF)"/>
            <person name="Lucas S."/>
            <person name="Copeland A."/>
            <person name="Lapidus A."/>
            <person name="Glavina del Rio T."/>
            <person name="Dalin E."/>
            <person name="Tice H."/>
            <person name="Bruce D."/>
            <person name="Goodwin L."/>
            <person name="Pitluck S."/>
            <person name="Peters L."/>
            <person name="Mikhailova N."/>
            <person name="Chertkov O."/>
            <person name="Kyrpides N."/>
            <person name="Mavromatis K."/>
            <person name="Ivanova N."/>
            <person name="Brettin T."/>
            <person name="Detter J.C."/>
            <person name="Han C."/>
            <person name="Larimer F."/>
            <person name="Land M."/>
            <person name="Hauser L."/>
            <person name="Markowitz V."/>
            <person name="Cheng J.-F."/>
            <person name="Hugenholtz P."/>
            <person name="Woyke T."/>
            <person name="Wu D."/>
            <person name="Gronow S."/>
            <person name="Wellnitz S."/>
            <person name="Brambilla E."/>
            <person name="Klenk H.-P."/>
            <person name="Eisen J.A."/>
        </authorList>
    </citation>
    <scope>NUCLEOTIDE SEQUENCE [LARGE SCALE GENOMIC DNA]</scope>
    <source>
        <strain evidence="3">DSM 3688</strain>
    </source>
</reference>
<sequence length="876" mass="96143">MKTKWNKYPPFSVAVQALSLAVLLMVVSCADKDLPDEGNSQEEQGMEMTFDVRDVQDAPEADMETGDPETRAGKAKSAYPIGKIDVEDGDSLCLIETTVDGVNPVKRDSNEVITRGTVKTSIDADFGMHAYRYTPVSWYFYNERTRPNGRTYKTYRWKNGIGALRFRGYYPYSTGAGANADIVPTGDYIDFTVNPSVPAQKDLMLALSDKITYNNSGVAPAVPLRFHHWLTAVKFAVGENLSWNWTINKIEILGASSKGRFQYGVGWKGQNTPRTFTLSGVSLSTAKAVNSEITGPNHTFLMIPQQLTGRGVKAKIYFTNGKAITATLKGEWKPGTTKTYKLSNSSTSNWDWQLTASSPAVVPYNSNVTGAYGITSYRRATDGTVQPVPWKVESYYYDGSWKATPPAWLTGLTKSSGNGGTAAEQGVGTLTVDVVDRLALRIQKMKNSPAKGAPGAYYDLSTHDIKGNATPRNSANCYVISSPGYYQLPLAYGNAIKNDGANAVAYASHSSSGNHCLWHFRDHNDQAINNPWIAGKYQAAGAYVAWADETSLVRNLAITPDKLFLQFQVTQADIRQGNVVLAVTDASGTTLWSYHLWFAPDDVLDKIPVTNKQGVVNHFTKETLGWKYTQWTGTSYEATRSVGVAVRQLGGPRKVAMIWIHQAPALISAKGYAVLYQWGRKDAFPSAVVAEGTIVRRQGGVTFANQIKNPRVFYIQGNEGDWHPANEYDNLWSADDPAQDGPYNNTIVKTVYDPSPVGCKVPPRMAFTGFSKHGGNFNGRPDLFNVVDNSAARFNAIQGYEFYNAPSSPTATIYFPTTGYRGDDMGYGGGTTHFWVWTANANYRHSGTCLWGMRDALWPQSIVARGFGIGIHPVAE</sequence>
<gene>
    <name evidence="3" type="ordered locus">Prede_0620</name>
    <name evidence="4" type="ORF">HMPREF9136_0137</name>
</gene>
<name>F9CZW0_PREDD</name>
<dbReference type="EMBL" id="AFPW01000002">
    <property type="protein sequence ID" value="EGQ17532.1"/>
    <property type="molecule type" value="Genomic_DNA"/>
</dbReference>
<dbReference type="KEGG" id="pdt:Prede_0620"/>
<dbReference type="HOGENOM" id="CLU_015155_0_0_10"/>
<evidence type="ECO:0008006" key="7">
    <source>
        <dbReference type="Google" id="ProtNLM"/>
    </source>
</evidence>
<feature type="chain" id="PRO_5007914298" description="Lipoprotein" evidence="2">
    <location>
        <begin position="31"/>
        <end position="876"/>
    </location>
</feature>
<evidence type="ECO:0000256" key="2">
    <source>
        <dbReference type="SAM" id="SignalP"/>
    </source>
</evidence>
<evidence type="ECO:0000313" key="3">
    <source>
        <dbReference type="EMBL" id="AGB27979.1"/>
    </source>
</evidence>
<dbReference type="EMBL" id="CP003368">
    <property type="protein sequence ID" value="AGB27979.1"/>
    <property type="molecule type" value="Genomic_DNA"/>
</dbReference>
<evidence type="ECO:0000256" key="1">
    <source>
        <dbReference type="SAM" id="MobiDB-lite"/>
    </source>
</evidence>
<feature type="region of interest" description="Disordered" evidence="1">
    <location>
        <begin position="57"/>
        <end position="76"/>
    </location>
</feature>
<dbReference type="OrthoDB" id="1164152at2"/>
<keyword evidence="2" id="KW-0732">Signal</keyword>
<feature type="signal peptide" evidence="2">
    <location>
        <begin position="1"/>
        <end position="30"/>
    </location>
</feature>
<reference evidence="6" key="3">
    <citation type="submission" date="2012-02" db="EMBL/GenBank/DDBJ databases">
        <title>Complete sequence of chromosome 1 of Prevotella dentalis DSM 3688.</title>
        <authorList>
            <person name="Lucas S."/>
            <person name="Copeland A."/>
            <person name="Lapidus A."/>
            <person name="Glavina del Rio T."/>
            <person name="Dalin E."/>
            <person name="Tice H."/>
            <person name="Bruce D."/>
            <person name="Goodwin L."/>
            <person name="Pitluck S."/>
            <person name="Peters L."/>
            <person name="Mikhailova N."/>
            <person name="Chertkov O."/>
            <person name="Kyrpides N."/>
            <person name="Mavromatis K."/>
            <person name="Ivanova N."/>
            <person name="Brettin T."/>
            <person name="Detter J.C."/>
            <person name="Han C."/>
            <person name="Larimer F."/>
            <person name="Land M."/>
            <person name="Hauser L."/>
            <person name="Markowitz V."/>
            <person name="Cheng J.-F."/>
            <person name="Hugenholtz P."/>
            <person name="Woyke T."/>
            <person name="Wu D."/>
            <person name="Gronow S."/>
            <person name="Wellnitz S."/>
            <person name="Brambilla E."/>
            <person name="Klenk H.-P."/>
            <person name="Eisen J.A."/>
        </authorList>
    </citation>
    <scope>NUCLEOTIDE SEQUENCE [LARGE SCALE GENOMIC DNA]</scope>
    <source>
        <strain evidence="6">ATCC 49559 / DSM 3688 / JCM 13448 / NCTC 12043 / ES 2772</strain>
    </source>
</reference>
<keyword evidence="6" id="KW-1185">Reference proteome</keyword>
<dbReference type="InterPro" id="IPR025049">
    <property type="entry name" value="Mfa-like_1"/>
</dbReference>
<dbReference type="Proteomes" id="UP000007820">
    <property type="component" value="Unassembled WGS sequence"/>
</dbReference>
<evidence type="ECO:0000313" key="5">
    <source>
        <dbReference type="Proteomes" id="UP000007820"/>
    </source>
</evidence>
<reference evidence="4 5" key="1">
    <citation type="submission" date="2011-04" db="EMBL/GenBank/DDBJ databases">
        <authorList>
            <person name="Muzny D."/>
            <person name="Qin X."/>
            <person name="Deng J."/>
            <person name="Jiang H."/>
            <person name="Liu Y."/>
            <person name="Qu J."/>
            <person name="Song X.-Z."/>
            <person name="Zhang L."/>
            <person name="Thornton R."/>
            <person name="Coyle M."/>
            <person name="Francisco L."/>
            <person name="Jackson L."/>
            <person name="Javaid M."/>
            <person name="Korchina V."/>
            <person name="Kovar C."/>
            <person name="Mata R."/>
            <person name="Mathew T."/>
            <person name="Ngo R."/>
            <person name="Nguyen L."/>
            <person name="Nguyen N."/>
            <person name="Okwuonu G."/>
            <person name="Ongeri F."/>
            <person name="Pham C."/>
            <person name="Simmons D."/>
            <person name="Wilczek-Boney K."/>
            <person name="Hale W."/>
            <person name="Jakkamsetti A."/>
            <person name="Pham P."/>
            <person name="Ruth R."/>
            <person name="San Lucas F."/>
            <person name="Warren J."/>
            <person name="Zhang J."/>
            <person name="Zhao Z."/>
            <person name="Zhou C."/>
            <person name="Zhu D."/>
            <person name="Lee S."/>
            <person name="Bess C."/>
            <person name="Blankenburg K."/>
            <person name="Forbes L."/>
            <person name="Fu Q."/>
            <person name="Gubbala S."/>
            <person name="Hirani K."/>
            <person name="Jayaseelan J.C."/>
            <person name="Lara F."/>
            <person name="Munidasa M."/>
            <person name="Palculict T."/>
            <person name="Patil S."/>
            <person name="Pu L.-L."/>
            <person name="Saada N."/>
            <person name="Tang L."/>
            <person name="Weissenberger G."/>
            <person name="Zhu Y."/>
            <person name="Hemphill L."/>
            <person name="Shang Y."/>
            <person name="Youmans B."/>
            <person name="Ayvaz T."/>
            <person name="Ross M."/>
            <person name="Santibanez J."/>
            <person name="Aqrawi P."/>
            <person name="Gross S."/>
            <person name="Joshi V."/>
            <person name="Fowler G."/>
            <person name="Nazareth L."/>
            <person name="Reid J."/>
            <person name="Worley K."/>
            <person name="Petrosino J."/>
            <person name="Highlander S."/>
            <person name="Gibbs R."/>
        </authorList>
    </citation>
    <scope>NUCLEOTIDE SEQUENCE [LARGE SCALE GENOMIC DNA]</scope>
    <source>
        <strain evidence="4 5">DSM 3688</strain>
    </source>
</reference>
<proteinExistence type="predicted"/>
<protein>
    <recommendedName>
        <fullName evidence="7">Lipoprotein</fullName>
    </recommendedName>
</protein>
<evidence type="ECO:0000313" key="4">
    <source>
        <dbReference type="EMBL" id="EGQ17532.1"/>
    </source>
</evidence>
<dbReference type="CDD" id="cd13120">
    <property type="entry name" value="BF2867_like_N"/>
    <property type="match status" value="1"/>
</dbReference>
<dbReference type="PATRIC" id="fig|908937.9.peg.648"/>
<accession>F9CZW0</accession>
<feature type="compositionally biased region" description="Acidic residues" evidence="1">
    <location>
        <begin position="57"/>
        <end position="67"/>
    </location>
</feature>
<evidence type="ECO:0000313" key="6">
    <source>
        <dbReference type="Proteomes" id="UP000010862"/>
    </source>
</evidence>
<dbReference type="eggNOG" id="ENOG5033PIC">
    <property type="taxonomic scope" value="Bacteria"/>
</dbReference>
<dbReference type="STRING" id="908937.Prede_0620"/>
<dbReference type="PROSITE" id="PS51257">
    <property type="entry name" value="PROKAR_LIPOPROTEIN"/>
    <property type="match status" value="1"/>
</dbReference>